<organism evidence="8 9">
    <name type="scientific">Qiania dongpingensis</name>
    <dbReference type="NCBI Taxonomy" id="2763669"/>
    <lineage>
        <taxon>Bacteria</taxon>
        <taxon>Bacillati</taxon>
        <taxon>Bacillota</taxon>
        <taxon>Clostridia</taxon>
        <taxon>Lachnospirales</taxon>
        <taxon>Lachnospiraceae</taxon>
        <taxon>Qiania</taxon>
    </lineage>
</organism>
<dbReference type="Gene3D" id="3.10.290.10">
    <property type="entry name" value="RNA-binding S4 domain"/>
    <property type="match status" value="1"/>
</dbReference>
<evidence type="ECO:0000256" key="1">
    <source>
        <dbReference type="ARBA" id="ARBA00000073"/>
    </source>
</evidence>
<dbReference type="EMBL" id="CP060634">
    <property type="protein sequence ID" value="QNM05742.1"/>
    <property type="molecule type" value="Genomic_DNA"/>
</dbReference>
<evidence type="ECO:0000256" key="5">
    <source>
        <dbReference type="ARBA" id="ARBA00033164"/>
    </source>
</evidence>
<dbReference type="PANTHER" id="PTHR21600:SF83">
    <property type="entry name" value="PSEUDOURIDYLATE SYNTHASE RPUSD4, MITOCHONDRIAL"/>
    <property type="match status" value="1"/>
</dbReference>
<dbReference type="InterPro" id="IPR036986">
    <property type="entry name" value="S4_RNA-bd_sf"/>
</dbReference>
<protein>
    <recommendedName>
        <fullName evidence="4">RNA pseudouridylate synthase</fullName>
    </recommendedName>
    <alternativeName>
        <fullName evidence="5">RNA-uridine isomerase</fullName>
    </alternativeName>
</protein>
<dbReference type="GO" id="GO:0140098">
    <property type="term" value="F:catalytic activity, acting on RNA"/>
    <property type="evidence" value="ECO:0007669"/>
    <property type="project" value="UniProtKB-ARBA"/>
</dbReference>
<feature type="domain" description="Pseudouridine synthase RsuA/RluA-like" evidence="7">
    <location>
        <begin position="94"/>
        <end position="253"/>
    </location>
</feature>
<proteinExistence type="inferred from homology"/>
<dbReference type="GO" id="GO:0001522">
    <property type="term" value="P:pseudouridine synthesis"/>
    <property type="evidence" value="ECO:0007669"/>
    <property type="project" value="InterPro"/>
</dbReference>
<dbReference type="SUPFAM" id="SSF55120">
    <property type="entry name" value="Pseudouridine synthase"/>
    <property type="match status" value="1"/>
</dbReference>
<dbReference type="InterPro" id="IPR006145">
    <property type="entry name" value="PsdUridine_synth_RsuA/RluA"/>
</dbReference>
<evidence type="ECO:0000256" key="3">
    <source>
        <dbReference type="ARBA" id="ARBA00023235"/>
    </source>
</evidence>
<name>A0A7G9G4L0_9FIRM</name>
<evidence type="ECO:0000259" key="7">
    <source>
        <dbReference type="Pfam" id="PF00849"/>
    </source>
</evidence>
<gene>
    <name evidence="8" type="ORF">H9Q78_00785</name>
</gene>
<dbReference type="GO" id="GO:0009982">
    <property type="term" value="F:pseudouridine synthase activity"/>
    <property type="evidence" value="ECO:0007669"/>
    <property type="project" value="InterPro"/>
</dbReference>
<keyword evidence="3" id="KW-0413">Isomerase</keyword>
<accession>A0A7G9G4L0</accession>
<dbReference type="PANTHER" id="PTHR21600">
    <property type="entry name" value="MITOCHONDRIAL RNA PSEUDOURIDINE SYNTHASE"/>
    <property type="match status" value="1"/>
</dbReference>
<comment type="catalytic activity">
    <reaction evidence="1">
        <text>a uridine in RNA = a pseudouridine in RNA</text>
        <dbReference type="Rhea" id="RHEA:48348"/>
        <dbReference type="Rhea" id="RHEA-COMP:12068"/>
        <dbReference type="Rhea" id="RHEA-COMP:12069"/>
        <dbReference type="ChEBI" id="CHEBI:65314"/>
        <dbReference type="ChEBI" id="CHEBI:65315"/>
    </reaction>
</comment>
<dbReference type="RefSeq" id="WP_249302995.1">
    <property type="nucleotide sequence ID" value="NZ_CP060634.1"/>
</dbReference>
<dbReference type="Proteomes" id="UP000515823">
    <property type="component" value="Chromosome"/>
</dbReference>
<evidence type="ECO:0000256" key="2">
    <source>
        <dbReference type="ARBA" id="ARBA00010876"/>
    </source>
</evidence>
<dbReference type="CDD" id="cd02869">
    <property type="entry name" value="PseudoU_synth_RluA_like"/>
    <property type="match status" value="1"/>
</dbReference>
<comment type="similarity">
    <text evidence="2">Belongs to the pseudouridine synthase RluA family.</text>
</comment>
<evidence type="ECO:0000256" key="6">
    <source>
        <dbReference type="PROSITE-ProRule" id="PRU00182"/>
    </source>
</evidence>
<dbReference type="GO" id="GO:0003723">
    <property type="term" value="F:RNA binding"/>
    <property type="evidence" value="ECO:0007669"/>
    <property type="project" value="UniProtKB-KW"/>
</dbReference>
<dbReference type="Gene3D" id="3.30.2350.10">
    <property type="entry name" value="Pseudouridine synthase"/>
    <property type="match status" value="1"/>
</dbReference>
<keyword evidence="6" id="KW-0694">RNA-binding</keyword>
<dbReference type="InterPro" id="IPR050188">
    <property type="entry name" value="RluA_PseudoU_synthase"/>
</dbReference>
<dbReference type="GO" id="GO:0006396">
    <property type="term" value="P:RNA processing"/>
    <property type="evidence" value="ECO:0007669"/>
    <property type="project" value="UniProtKB-ARBA"/>
</dbReference>
<evidence type="ECO:0000256" key="4">
    <source>
        <dbReference type="ARBA" id="ARBA00031870"/>
    </source>
</evidence>
<dbReference type="Pfam" id="PF00849">
    <property type="entry name" value="PseudoU_synth_2"/>
    <property type="match status" value="1"/>
</dbReference>
<dbReference type="PROSITE" id="PS50889">
    <property type="entry name" value="S4"/>
    <property type="match status" value="1"/>
</dbReference>
<sequence length="337" mass="38364">MRELPVGAAEAGQRLDKYLQKYMALAPKGFFYKMFRKKNITINKKKCSGREQIKEGDRIQLFLSEETIEGFRRKAETSFKRPASKLSVIYEDSQVVLINKPAGMLSQKAGKEDVSLVEYLLSYLLEREEITEETLRSFRPSVCNRLDRNTSGLVTAGKTLKALQELSILFKERSIRKYYLCLVDGAAVKKRRLHGWLVKDEKNNQVKIYSEQREGSSEIHTAYEPVAAGSNQTLLKVELITGRTHQIRAHLAADGHPVIGDEKYGDSSVNRKFRSEYHLEHQLLHSWIMEFPELSGALKGLSGRSVQAPPPELFRKILKEEKVLPLPGIADTWSSPE</sequence>
<keyword evidence="9" id="KW-1185">Reference proteome</keyword>
<dbReference type="KEGG" id="qdo:H9Q78_00785"/>
<evidence type="ECO:0000313" key="8">
    <source>
        <dbReference type="EMBL" id="QNM05742.1"/>
    </source>
</evidence>
<dbReference type="InterPro" id="IPR020103">
    <property type="entry name" value="PsdUridine_synth_cat_dom_sf"/>
</dbReference>
<evidence type="ECO:0000313" key="9">
    <source>
        <dbReference type="Proteomes" id="UP000515823"/>
    </source>
</evidence>
<reference evidence="8 9" key="1">
    <citation type="submission" date="2020-08" db="EMBL/GenBank/DDBJ databases">
        <authorList>
            <person name="Liu C."/>
            <person name="Sun Q."/>
        </authorList>
    </citation>
    <scope>NUCLEOTIDE SEQUENCE [LARGE SCALE GENOMIC DNA]</scope>
    <source>
        <strain evidence="8 9">NSJ-38</strain>
    </source>
</reference>
<dbReference type="AlphaFoldDB" id="A0A7G9G4L0"/>